<dbReference type="AlphaFoldDB" id="A0A8S3ECS5"/>
<evidence type="ECO:0000313" key="3">
    <source>
        <dbReference type="Proteomes" id="UP000681720"/>
    </source>
</evidence>
<sequence length="34" mass="3958">KVKSNKRSFDLVNDEQEDDDDDDDESFMPNHTAT</sequence>
<evidence type="ECO:0000313" key="2">
    <source>
        <dbReference type="EMBL" id="CAF5046506.1"/>
    </source>
</evidence>
<feature type="region of interest" description="Disordered" evidence="1">
    <location>
        <begin position="1"/>
        <end position="34"/>
    </location>
</feature>
<gene>
    <name evidence="2" type="ORF">GIL414_LOCUS59718</name>
</gene>
<dbReference type="Proteomes" id="UP000681720">
    <property type="component" value="Unassembled WGS sequence"/>
</dbReference>
<feature type="non-terminal residue" evidence="2">
    <location>
        <position position="1"/>
    </location>
</feature>
<comment type="caution">
    <text evidence="2">The sequence shown here is derived from an EMBL/GenBank/DDBJ whole genome shotgun (WGS) entry which is preliminary data.</text>
</comment>
<dbReference type="EMBL" id="CAJOBJ010227237">
    <property type="protein sequence ID" value="CAF5046506.1"/>
    <property type="molecule type" value="Genomic_DNA"/>
</dbReference>
<feature type="compositionally biased region" description="Acidic residues" evidence="1">
    <location>
        <begin position="12"/>
        <end position="26"/>
    </location>
</feature>
<organism evidence="2 3">
    <name type="scientific">Rotaria magnacalcarata</name>
    <dbReference type="NCBI Taxonomy" id="392030"/>
    <lineage>
        <taxon>Eukaryota</taxon>
        <taxon>Metazoa</taxon>
        <taxon>Spiralia</taxon>
        <taxon>Gnathifera</taxon>
        <taxon>Rotifera</taxon>
        <taxon>Eurotatoria</taxon>
        <taxon>Bdelloidea</taxon>
        <taxon>Philodinida</taxon>
        <taxon>Philodinidae</taxon>
        <taxon>Rotaria</taxon>
    </lineage>
</organism>
<evidence type="ECO:0000256" key="1">
    <source>
        <dbReference type="SAM" id="MobiDB-lite"/>
    </source>
</evidence>
<reference evidence="2" key="1">
    <citation type="submission" date="2021-02" db="EMBL/GenBank/DDBJ databases">
        <authorList>
            <person name="Nowell W R."/>
        </authorList>
    </citation>
    <scope>NUCLEOTIDE SEQUENCE</scope>
</reference>
<proteinExistence type="predicted"/>
<name>A0A8S3ECS5_9BILA</name>
<protein>
    <submittedName>
        <fullName evidence="2">Uncharacterized protein</fullName>
    </submittedName>
</protein>
<accession>A0A8S3ECS5</accession>